<dbReference type="GO" id="GO:0003677">
    <property type="term" value="F:DNA binding"/>
    <property type="evidence" value="ECO:0007669"/>
    <property type="project" value="UniProtKB-KW"/>
</dbReference>
<evidence type="ECO:0000256" key="5">
    <source>
        <dbReference type="ARBA" id="ARBA00023163"/>
    </source>
</evidence>
<dbReference type="InterPro" id="IPR000524">
    <property type="entry name" value="Tscrpt_reg_HTH_GntR"/>
</dbReference>
<dbReference type="PROSITE" id="PS50949">
    <property type="entry name" value="HTH_GNTR"/>
    <property type="match status" value="1"/>
</dbReference>
<accession>A0A7X3FZR7</accession>
<evidence type="ECO:0000313" key="7">
    <source>
        <dbReference type="EMBL" id="MVW60790.1"/>
    </source>
</evidence>
<dbReference type="GO" id="GO:0008483">
    <property type="term" value="F:transaminase activity"/>
    <property type="evidence" value="ECO:0007669"/>
    <property type="project" value="UniProtKB-KW"/>
</dbReference>
<comment type="caution">
    <text evidence="7">The sequence shown here is derived from an EMBL/GenBank/DDBJ whole genome shotgun (WGS) entry which is preliminary data.</text>
</comment>
<dbReference type="CDD" id="cd07377">
    <property type="entry name" value="WHTH_GntR"/>
    <property type="match status" value="1"/>
</dbReference>
<dbReference type="PANTHER" id="PTHR46577:SF1">
    <property type="entry name" value="HTH-TYPE TRANSCRIPTIONAL REGULATORY PROTEIN GABR"/>
    <property type="match status" value="1"/>
</dbReference>
<gene>
    <name evidence="7" type="ORF">GPY61_12705</name>
</gene>
<dbReference type="AlphaFoldDB" id="A0A7X3FZR7"/>
<dbReference type="Gene3D" id="1.10.10.10">
    <property type="entry name" value="Winged helix-like DNA-binding domain superfamily/Winged helix DNA-binding domain"/>
    <property type="match status" value="1"/>
</dbReference>
<dbReference type="Pfam" id="PF00392">
    <property type="entry name" value="GntR"/>
    <property type="match status" value="1"/>
</dbReference>
<keyword evidence="7" id="KW-0808">Transferase</keyword>
<evidence type="ECO:0000256" key="1">
    <source>
        <dbReference type="ARBA" id="ARBA00005384"/>
    </source>
</evidence>
<dbReference type="RefSeq" id="WP_056125763.1">
    <property type="nucleotide sequence ID" value="NZ_WSES01000003.1"/>
</dbReference>
<keyword evidence="8" id="KW-1185">Reference proteome</keyword>
<dbReference type="InterPro" id="IPR036390">
    <property type="entry name" value="WH_DNA-bd_sf"/>
</dbReference>
<keyword evidence="2" id="KW-0663">Pyridoxal phosphate</keyword>
<dbReference type="EMBL" id="WSES01000003">
    <property type="protein sequence ID" value="MVW60790.1"/>
    <property type="molecule type" value="Genomic_DNA"/>
</dbReference>
<dbReference type="GO" id="GO:0030170">
    <property type="term" value="F:pyridoxal phosphate binding"/>
    <property type="evidence" value="ECO:0007669"/>
    <property type="project" value="InterPro"/>
</dbReference>
<dbReference type="PRINTS" id="PR00035">
    <property type="entry name" value="HTHGNTR"/>
</dbReference>
<organism evidence="7 8">
    <name type="scientific">Massilia cellulosiltytica</name>
    <dbReference type="NCBI Taxonomy" id="2683234"/>
    <lineage>
        <taxon>Bacteria</taxon>
        <taxon>Pseudomonadati</taxon>
        <taxon>Pseudomonadota</taxon>
        <taxon>Betaproteobacteria</taxon>
        <taxon>Burkholderiales</taxon>
        <taxon>Oxalobacteraceae</taxon>
        <taxon>Telluria group</taxon>
        <taxon>Massilia</taxon>
    </lineage>
</organism>
<dbReference type="InterPro" id="IPR015424">
    <property type="entry name" value="PyrdxlP-dep_Trfase"/>
</dbReference>
<keyword evidence="5" id="KW-0804">Transcription</keyword>
<dbReference type="SUPFAM" id="SSF46785">
    <property type="entry name" value="Winged helix' DNA-binding domain"/>
    <property type="match status" value="1"/>
</dbReference>
<feature type="domain" description="HTH gntR-type" evidence="6">
    <location>
        <begin position="14"/>
        <end position="82"/>
    </location>
</feature>
<evidence type="ECO:0000313" key="8">
    <source>
        <dbReference type="Proteomes" id="UP000443353"/>
    </source>
</evidence>
<keyword evidence="3" id="KW-0805">Transcription regulation</keyword>
<dbReference type="InterPro" id="IPR015421">
    <property type="entry name" value="PyrdxlP-dep_Trfase_major"/>
</dbReference>
<dbReference type="Gene3D" id="3.40.640.10">
    <property type="entry name" value="Type I PLP-dependent aspartate aminotransferase-like (Major domain)"/>
    <property type="match status" value="1"/>
</dbReference>
<dbReference type="GO" id="GO:0003700">
    <property type="term" value="F:DNA-binding transcription factor activity"/>
    <property type="evidence" value="ECO:0007669"/>
    <property type="project" value="InterPro"/>
</dbReference>
<dbReference type="SMART" id="SM00345">
    <property type="entry name" value="HTH_GNTR"/>
    <property type="match status" value="1"/>
</dbReference>
<dbReference type="SUPFAM" id="SSF53383">
    <property type="entry name" value="PLP-dependent transferases"/>
    <property type="match status" value="1"/>
</dbReference>
<dbReference type="CDD" id="cd00609">
    <property type="entry name" value="AAT_like"/>
    <property type="match status" value="1"/>
</dbReference>
<evidence type="ECO:0000259" key="6">
    <source>
        <dbReference type="PROSITE" id="PS50949"/>
    </source>
</evidence>
<dbReference type="Proteomes" id="UP000443353">
    <property type="component" value="Unassembled WGS sequence"/>
</dbReference>
<evidence type="ECO:0000256" key="4">
    <source>
        <dbReference type="ARBA" id="ARBA00023125"/>
    </source>
</evidence>
<keyword evidence="4" id="KW-0238">DNA-binding</keyword>
<keyword evidence="7" id="KW-0032">Aminotransferase</keyword>
<proteinExistence type="inferred from homology"/>
<evidence type="ECO:0000256" key="3">
    <source>
        <dbReference type="ARBA" id="ARBA00023015"/>
    </source>
</evidence>
<dbReference type="InterPro" id="IPR051446">
    <property type="entry name" value="HTH_trans_reg/aminotransferase"/>
</dbReference>
<sequence>MTTLSIGLDRAKKTPLATQIYAAIRAGIESGQIPADAKLPSWRDLAAQLGVSRGTVRIAYERLVDEQLATSFGAAGTRVNGRPATPGLAGHTPAHLPDTSPIPELFPTFGATPLPFQMGVPAQDAFPYKLWARVMVRAARHTASSPVGYPDPRGDPDLRREVAAYLGIARGIRCNPSQVLITAGFAGALGLVVRALALEGQGAWFEDPGFPLTRTALSLAGTKVTAVPVDAEGLDVDAGVRMAPDARLAVVTPGQQAPLGMTMSLARRRALLDWARDNGAWIVEDDYLSELQLEGRAAPALASLDEGGRVLHIGTFSKTISPALRLGFLVVPADLARRFGDVAACLAPAPGATTQRAVADFLREGHYLRHLRRMKRLYAARREALLRCLRNEAADVLDVQATAGMAVVTRLRTAASDVDVAARALRAGLAPVPLSPWYAHTPATPGLLLGVTNVDARRLVADCRRLAELAVMPK</sequence>
<evidence type="ECO:0000256" key="2">
    <source>
        <dbReference type="ARBA" id="ARBA00022898"/>
    </source>
</evidence>
<name>A0A7X3FZR7_9BURK</name>
<dbReference type="InterPro" id="IPR004839">
    <property type="entry name" value="Aminotransferase_I/II_large"/>
</dbReference>
<protein>
    <submittedName>
        <fullName evidence="7">Aminotransferase class I/II-fold pyridoxal phosphate-dependent enzyme</fullName>
    </submittedName>
</protein>
<dbReference type="Pfam" id="PF00155">
    <property type="entry name" value="Aminotran_1_2"/>
    <property type="match status" value="1"/>
</dbReference>
<dbReference type="PANTHER" id="PTHR46577">
    <property type="entry name" value="HTH-TYPE TRANSCRIPTIONAL REGULATORY PROTEIN GABR"/>
    <property type="match status" value="1"/>
</dbReference>
<reference evidence="7 8" key="1">
    <citation type="submission" date="2019-12" db="EMBL/GenBank/DDBJ databases">
        <authorList>
            <person name="Li C."/>
            <person name="Zhao J."/>
        </authorList>
    </citation>
    <scope>NUCLEOTIDE SEQUENCE [LARGE SCALE GENOMIC DNA]</scope>
    <source>
        <strain evidence="7 8">NEAU-DD11</strain>
    </source>
</reference>
<comment type="similarity">
    <text evidence="1">In the C-terminal section; belongs to the class-I pyridoxal-phosphate-dependent aminotransferase family.</text>
</comment>
<dbReference type="InterPro" id="IPR036388">
    <property type="entry name" value="WH-like_DNA-bd_sf"/>
</dbReference>